<dbReference type="AlphaFoldDB" id="A0A1H1P483"/>
<dbReference type="Proteomes" id="UP000243904">
    <property type="component" value="Chromosome I"/>
</dbReference>
<accession>A0A1H1P483</accession>
<organism evidence="3 4">
    <name type="scientific">Bradyrhizobium canariense</name>
    <dbReference type="NCBI Taxonomy" id="255045"/>
    <lineage>
        <taxon>Bacteria</taxon>
        <taxon>Pseudomonadati</taxon>
        <taxon>Pseudomonadota</taxon>
        <taxon>Alphaproteobacteria</taxon>
        <taxon>Hyphomicrobiales</taxon>
        <taxon>Nitrobacteraceae</taxon>
        <taxon>Bradyrhizobium</taxon>
    </lineage>
</organism>
<dbReference type="PANTHER" id="PTHR36435:SF1">
    <property type="entry name" value="CAAX AMINO TERMINAL PROTEASE FAMILY PROTEIN"/>
    <property type="match status" value="1"/>
</dbReference>
<feature type="transmembrane region" description="Helical" evidence="1">
    <location>
        <begin position="253"/>
        <end position="275"/>
    </location>
</feature>
<proteinExistence type="predicted"/>
<dbReference type="GO" id="GO:0080120">
    <property type="term" value="P:CAAX-box protein maturation"/>
    <property type="evidence" value="ECO:0007669"/>
    <property type="project" value="UniProtKB-ARBA"/>
</dbReference>
<evidence type="ECO:0000256" key="1">
    <source>
        <dbReference type="SAM" id="Phobius"/>
    </source>
</evidence>
<feature type="transmembrane region" description="Helical" evidence="1">
    <location>
        <begin position="203"/>
        <end position="222"/>
    </location>
</feature>
<dbReference type="EMBL" id="LT629750">
    <property type="protein sequence ID" value="SDS05840.1"/>
    <property type="molecule type" value="Genomic_DNA"/>
</dbReference>
<evidence type="ECO:0000259" key="2">
    <source>
        <dbReference type="Pfam" id="PF02517"/>
    </source>
</evidence>
<dbReference type="Pfam" id="PF02517">
    <property type="entry name" value="Rce1-like"/>
    <property type="match status" value="1"/>
</dbReference>
<gene>
    <name evidence="3" type="ORF">SAMN05444158_0868</name>
</gene>
<dbReference type="GO" id="GO:0004175">
    <property type="term" value="F:endopeptidase activity"/>
    <property type="evidence" value="ECO:0007669"/>
    <property type="project" value="UniProtKB-ARBA"/>
</dbReference>
<reference evidence="4" key="1">
    <citation type="submission" date="2016-10" db="EMBL/GenBank/DDBJ databases">
        <authorList>
            <person name="Varghese N."/>
            <person name="Submissions S."/>
        </authorList>
    </citation>
    <scope>NUCLEOTIDE SEQUENCE [LARGE SCALE GENOMIC DNA]</scope>
    <source>
        <strain evidence="4">GAS369</strain>
    </source>
</reference>
<keyword evidence="1" id="KW-0812">Transmembrane</keyword>
<feature type="transmembrane region" description="Helical" evidence="1">
    <location>
        <begin position="85"/>
        <end position="111"/>
    </location>
</feature>
<feature type="domain" description="CAAX prenyl protease 2/Lysostaphin resistance protein A-like" evidence="2">
    <location>
        <begin position="177"/>
        <end position="266"/>
    </location>
</feature>
<dbReference type="InterPro" id="IPR003675">
    <property type="entry name" value="Rce1/LyrA-like_dom"/>
</dbReference>
<feature type="transmembrane region" description="Helical" evidence="1">
    <location>
        <begin position="229"/>
        <end position="247"/>
    </location>
</feature>
<sequence length="279" mass="30437">MAGTSPATTRADTDYTIESQLMDSLSPASPPITITPAERPPRVWKFWGTALWGFFIFAAMFVGQLAVVAWFVLRQHGPIDIAAAIHVLGGGLTISLSVITGLPAVLAALWLPIHLSRTSFADYLALRWTSWTNLLIGIVAMVVVVMGWDLVSRLTGREVQPGFMGDVVQSAVADGALWLLVLAFCVAAPITEEFFARGFLYRGWSESALGPLGAILLSSAVWTMLHLQYDWFFLGEVFSIGLVLGYLRYRSQSIWLTILLHGLNNLAALVQTLLLTGQS</sequence>
<feature type="transmembrane region" description="Helical" evidence="1">
    <location>
        <begin position="131"/>
        <end position="151"/>
    </location>
</feature>
<name>A0A1H1P483_9BRAD</name>
<evidence type="ECO:0000313" key="3">
    <source>
        <dbReference type="EMBL" id="SDS05840.1"/>
    </source>
</evidence>
<dbReference type="InterPro" id="IPR052710">
    <property type="entry name" value="CAAX_protease"/>
</dbReference>
<dbReference type="PANTHER" id="PTHR36435">
    <property type="entry name" value="SLR1288 PROTEIN"/>
    <property type="match status" value="1"/>
</dbReference>
<keyword evidence="1" id="KW-1133">Transmembrane helix</keyword>
<evidence type="ECO:0000313" key="4">
    <source>
        <dbReference type="Proteomes" id="UP000243904"/>
    </source>
</evidence>
<protein>
    <recommendedName>
        <fullName evidence="2">CAAX prenyl protease 2/Lysostaphin resistance protein A-like domain-containing protein</fullName>
    </recommendedName>
</protein>
<keyword evidence="1" id="KW-0472">Membrane</keyword>
<keyword evidence="4" id="KW-1185">Reference proteome</keyword>
<feature type="transmembrane region" description="Helical" evidence="1">
    <location>
        <begin position="50"/>
        <end position="73"/>
    </location>
</feature>
<feature type="transmembrane region" description="Helical" evidence="1">
    <location>
        <begin position="171"/>
        <end position="191"/>
    </location>
</feature>